<keyword evidence="2" id="KW-1185">Reference proteome</keyword>
<gene>
    <name evidence="1" type="ORF">K452DRAFT_345951</name>
</gene>
<dbReference type="EMBL" id="ML995545">
    <property type="protein sequence ID" value="KAF2135883.1"/>
    <property type="molecule type" value="Genomic_DNA"/>
</dbReference>
<dbReference type="RefSeq" id="XP_033391601.1">
    <property type="nucleotide sequence ID" value="XM_033545466.1"/>
</dbReference>
<proteinExistence type="predicted"/>
<name>A0A6A6AXH6_9PEZI</name>
<reference evidence="1" key="1">
    <citation type="journal article" date="2020" name="Stud. Mycol.">
        <title>101 Dothideomycetes genomes: a test case for predicting lifestyles and emergence of pathogens.</title>
        <authorList>
            <person name="Haridas S."/>
            <person name="Albert R."/>
            <person name="Binder M."/>
            <person name="Bloem J."/>
            <person name="Labutti K."/>
            <person name="Salamov A."/>
            <person name="Andreopoulos B."/>
            <person name="Baker S."/>
            <person name="Barry K."/>
            <person name="Bills G."/>
            <person name="Bluhm B."/>
            <person name="Cannon C."/>
            <person name="Castanera R."/>
            <person name="Culley D."/>
            <person name="Daum C."/>
            <person name="Ezra D."/>
            <person name="Gonzalez J."/>
            <person name="Henrissat B."/>
            <person name="Kuo A."/>
            <person name="Liang C."/>
            <person name="Lipzen A."/>
            <person name="Lutzoni F."/>
            <person name="Magnuson J."/>
            <person name="Mondo S."/>
            <person name="Nolan M."/>
            <person name="Ohm R."/>
            <person name="Pangilinan J."/>
            <person name="Park H.-J."/>
            <person name="Ramirez L."/>
            <person name="Alfaro M."/>
            <person name="Sun H."/>
            <person name="Tritt A."/>
            <person name="Yoshinaga Y."/>
            <person name="Zwiers L.-H."/>
            <person name="Turgeon B."/>
            <person name="Goodwin S."/>
            <person name="Spatafora J."/>
            <person name="Crous P."/>
            <person name="Grigoriev I."/>
        </authorList>
    </citation>
    <scope>NUCLEOTIDE SEQUENCE</scope>
    <source>
        <strain evidence="1">CBS 121167</strain>
    </source>
</reference>
<protein>
    <submittedName>
        <fullName evidence="1">Uncharacterized protein</fullName>
    </submittedName>
</protein>
<organism evidence="1 2">
    <name type="scientific">Aplosporella prunicola CBS 121167</name>
    <dbReference type="NCBI Taxonomy" id="1176127"/>
    <lineage>
        <taxon>Eukaryota</taxon>
        <taxon>Fungi</taxon>
        <taxon>Dikarya</taxon>
        <taxon>Ascomycota</taxon>
        <taxon>Pezizomycotina</taxon>
        <taxon>Dothideomycetes</taxon>
        <taxon>Dothideomycetes incertae sedis</taxon>
        <taxon>Botryosphaeriales</taxon>
        <taxon>Aplosporellaceae</taxon>
        <taxon>Aplosporella</taxon>
    </lineage>
</organism>
<dbReference type="Proteomes" id="UP000799438">
    <property type="component" value="Unassembled WGS sequence"/>
</dbReference>
<dbReference type="AlphaFoldDB" id="A0A6A6AXH6"/>
<sequence length="405" mass="45962">MRNLNSLSLSLTLSFNHLPFDPVSNTSPPITMRGKRSYEFAKVIQAKAQELEEMVPKNIWPSATPCKFRLALTNLSGGIHVLNLRECDPKFIATLNNLFAHYNSDRGETGVITCLFAAVKDRLFTVEDNPHEPPGLIPVDLRSSEVFGLPGLTMTDLKTAGKMVEEYFKRNGTVGEGGELDPEDLKIPKIPMNSKARHIVEHLLRSRPKSPLRSQYTNDSDGDKAWDYDTDEADQFRWEECCNQVEINWEHEISECIPLHPLNLRQPNSENEYHEVGAREGRDEALSLNELGGVGRDFYTPSDWDFDFVYNLWVISIITETEMQLAHEWISWAFTKRLFTSHNADMMYCTTSHDIKTAAYALANYLDEGCPADYTKGPGVVREDKKVMKKKKKKGPGRVKFNLAG</sequence>
<dbReference type="GeneID" id="54302974"/>
<evidence type="ECO:0000313" key="1">
    <source>
        <dbReference type="EMBL" id="KAF2135883.1"/>
    </source>
</evidence>
<accession>A0A6A6AXH6</accession>
<evidence type="ECO:0000313" key="2">
    <source>
        <dbReference type="Proteomes" id="UP000799438"/>
    </source>
</evidence>